<evidence type="ECO:0000313" key="2">
    <source>
        <dbReference type="Proteomes" id="UP000527355"/>
    </source>
</evidence>
<proteinExistence type="predicted"/>
<keyword evidence="1" id="KW-0347">Helicase</keyword>
<organism evidence="1 2">
    <name type="scientific">Myotis myotis</name>
    <name type="common">Greater mouse-eared bat</name>
    <name type="synonym">Vespertilio myotis</name>
    <dbReference type="NCBI Taxonomy" id="51298"/>
    <lineage>
        <taxon>Eukaryota</taxon>
        <taxon>Metazoa</taxon>
        <taxon>Chordata</taxon>
        <taxon>Craniata</taxon>
        <taxon>Vertebrata</taxon>
        <taxon>Euteleostomi</taxon>
        <taxon>Mammalia</taxon>
        <taxon>Eutheria</taxon>
        <taxon>Laurasiatheria</taxon>
        <taxon>Chiroptera</taxon>
        <taxon>Yangochiroptera</taxon>
        <taxon>Vespertilionidae</taxon>
        <taxon>Myotis</taxon>
    </lineage>
</organism>
<keyword evidence="1" id="KW-0547">Nucleotide-binding</keyword>
<dbReference type="EMBL" id="JABWUV010000009">
    <property type="protein sequence ID" value="KAF6329825.1"/>
    <property type="molecule type" value="Genomic_DNA"/>
</dbReference>
<keyword evidence="1" id="KW-0067">ATP-binding</keyword>
<keyword evidence="2" id="KW-1185">Reference proteome</keyword>
<protein>
    <submittedName>
        <fullName evidence="1">DEAH-box helicase 35</fullName>
    </submittedName>
</protein>
<sequence>MCDPYSGRADISCGYLLSTKSCSRLHQSNCRNRDENSPDRGRWRHISISYWPGNSNGPFLCNKQTC</sequence>
<gene>
    <name evidence="1" type="ORF">mMyoMyo1_003874</name>
</gene>
<dbReference type="GO" id="GO:0004386">
    <property type="term" value="F:helicase activity"/>
    <property type="evidence" value="ECO:0007669"/>
    <property type="project" value="UniProtKB-KW"/>
</dbReference>
<comment type="caution">
    <text evidence="1">The sequence shown here is derived from an EMBL/GenBank/DDBJ whole genome shotgun (WGS) entry which is preliminary data.</text>
</comment>
<accession>A0A7J7VX84</accession>
<dbReference type="AlphaFoldDB" id="A0A7J7VX84"/>
<dbReference type="Proteomes" id="UP000527355">
    <property type="component" value="Unassembled WGS sequence"/>
</dbReference>
<keyword evidence="1" id="KW-0378">Hydrolase</keyword>
<evidence type="ECO:0000313" key="1">
    <source>
        <dbReference type="EMBL" id="KAF6329825.1"/>
    </source>
</evidence>
<name>A0A7J7VX84_MYOMY</name>
<reference evidence="1 2" key="1">
    <citation type="journal article" date="2020" name="Nature">
        <title>Six reference-quality genomes reveal evolution of bat adaptations.</title>
        <authorList>
            <person name="Jebb D."/>
            <person name="Huang Z."/>
            <person name="Pippel M."/>
            <person name="Hughes G.M."/>
            <person name="Lavrichenko K."/>
            <person name="Devanna P."/>
            <person name="Winkler S."/>
            <person name="Jermiin L.S."/>
            <person name="Skirmuntt E.C."/>
            <person name="Katzourakis A."/>
            <person name="Burkitt-Gray L."/>
            <person name="Ray D.A."/>
            <person name="Sullivan K.A.M."/>
            <person name="Roscito J.G."/>
            <person name="Kirilenko B.M."/>
            <person name="Davalos L.M."/>
            <person name="Corthals A.P."/>
            <person name="Power M.L."/>
            <person name="Jones G."/>
            <person name="Ransome R.D."/>
            <person name="Dechmann D.K.N."/>
            <person name="Locatelli A.G."/>
            <person name="Puechmaille S.J."/>
            <person name="Fedrigo O."/>
            <person name="Jarvis E.D."/>
            <person name="Hiller M."/>
            <person name="Vernes S.C."/>
            <person name="Myers E.W."/>
            <person name="Teeling E.C."/>
        </authorList>
    </citation>
    <scope>NUCLEOTIDE SEQUENCE [LARGE SCALE GENOMIC DNA]</scope>
    <source>
        <strain evidence="1">MMyoMyo1</strain>
        <tissue evidence="1">Flight muscle</tissue>
    </source>
</reference>